<evidence type="ECO:0000313" key="2">
    <source>
        <dbReference type="Proteomes" id="UP000003964"/>
    </source>
</evidence>
<reference evidence="1 2" key="1">
    <citation type="submission" date="2010-03" db="EMBL/GenBank/DDBJ databases">
        <title>The Genome Sequence of Fusobacterium sp. 1_1_41FAA.</title>
        <authorList>
            <consortium name="The Broad Institute Genome Sequencing Platform"/>
            <person name="Ward D."/>
            <person name="Earl A."/>
            <person name="Feldgarden M."/>
            <person name="Gevers D."/>
            <person name="Young S.K."/>
            <person name="Zeng Q."/>
            <person name="Koehrsen M."/>
            <person name="Alvarado L."/>
            <person name="Berlin A."/>
            <person name="Borenstein D."/>
            <person name="Chapman S."/>
            <person name="Chen Z."/>
            <person name="Engels R."/>
            <person name="Freedman E."/>
            <person name="Gellesch M."/>
            <person name="Goldberg J."/>
            <person name="Griggs A."/>
            <person name="Gujja S."/>
            <person name="Heilman E."/>
            <person name="Heiman D."/>
            <person name="Hepburn T."/>
            <person name="Howarth C."/>
            <person name="Jen D."/>
            <person name="Larson L."/>
            <person name="Mehta T."/>
            <person name="Park D."/>
            <person name="Pearson M."/>
            <person name="Richards J."/>
            <person name="Roberts A."/>
            <person name="Saif S."/>
            <person name="Shea T."/>
            <person name="Shenoy N."/>
            <person name="Sisk P."/>
            <person name="Stolte C."/>
            <person name="Sykes S."/>
            <person name="Walk T."/>
            <person name="White J."/>
            <person name="Yandava C."/>
            <person name="Strauss J.C."/>
            <person name="Ambrose C.E."/>
            <person name="Allen-Vercoe E."/>
            <person name="Haas B."/>
            <person name="Henn M.R."/>
            <person name="Nusbaum C."/>
            <person name="Birren B."/>
        </authorList>
    </citation>
    <scope>NUCLEOTIDE SEQUENCE [LARGE SCALE GENOMIC DNA]</scope>
    <source>
        <strain evidence="1 2">1_1_41FAA</strain>
    </source>
</reference>
<dbReference type="AlphaFoldDB" id="D6LHR1"/>
<sequence>MVRMEAISLKNDTFLRDYIKNNLMKKHKTLGQRLQIETSDIKELQKELFCELFDNYGIYEIDKVAKEMGYPYDSIFIKKLIECDADKIIEERRDREFEEQYIIEHLKEKSSVLAKKLFLSIQEVRNVKKKFLENLILSYPLLHYSKLAEKVNCTHSKFSRICRECRINLIGDIKIARDNSVNLIELKQRIQEGFTFDKLKKYFGLGEDRLKRILEQNKLELLNQRKVLRDEDKENIVIDYNNGVSIAKIMEKYHTSESRIKKILTAKCIFDKKNYELNDAEINFLKENAPNMTLKELSMKLGRKGSTLRTILGILKIKYKARNCKGELWEWKGFN</sequence>
<evidence type="ECO:0000313" key="1">
    <source>
        <dbReference type="EMBL" id="EFG27937.2"/>
    </source>
</evidence>
<dbReference type="Gene3D" id="1.10.10.60">
    <property type="entry name" value="Homeodomain-like"/>
    <property type="match status" value="1"/>
</dbReference>
<dbReference type="Proteomes" id="UP000003964">
    <property type="component" value="Unassembled WGS sequence"/>
</dbReference>
<protein>
    <submittedName>
        <fullName evidence="1">Uncharacterized protein</fullName>
    </submittedName>
</protein>
<dbReference type="EMBL" id="GG770383">
    <property type="protein sequence ID" value="EFG27937.2"/>
    <property type="molecule type" value="Genomic_DNA"/>
</dbReference>
<name>D6LHR1_9FUSO</name>
<gene>
    <name evidence="1" type="ORF">HMPREF0400_01270</name>
</gene>
<proteinExistence type="predicted"/>
<accession>D6LHR1</accession>
<organism evidence="1 2">
    <name type="scientific">Fusobacterium periodonticum 1_1_41FAA</name>
    <dbReference type="NCBI Taxonomy" id="469621"/>
    <lineage>
        <taxon>Bacteria</taxon>
        <taxon>Fusobacteriati</taxon>
        <taxon>Fusobacteriota</taxon>
        <taxon>Fusobacteriia</taxon>
        <taxon>Fusobacteriales</taxon>
        <taxon>Fusobacteriaceae</taxon>
        <taxon>Fusobacterium</taxon>
    </lineage>
</organism>